<evidence type="ECO:0000256" key="2">
    <source>
        <dbReference type="ARBA" id="ARBA00022692"/>
    </source>
</evidence>
<reference evidence="7 8" key="1">
    <citation type="submission" date="2022-01" db="EMBL/GenBank/DDBJ databases">
        <title>A chromosome-scale genome assembly of the false clownfish, Amphiprion ocellaris.</title>
        <authorList>
            <person name="Ryu T."/>
        </authorList>
    </citation>
    <scope>NUCLEOTIDE SEQUENCE [LARGE SCALE GENOMIC DNA]</scope>
</reference>
<name>A0AAQ5Y7P9_AMPOC</name>
<dbReference type="Proteomes" id="UP001501940">
    <property type="component" value="Chromosome 2"/>
</dbReference>
<reference evidence="7" key="3">
    <citation type="submission" date="2025-09" db="UniProtKB">
        <authorList>
            <consortium name="Ensembl"/>
        </authorList>
    </citation>
    <scope>IDENTIFICATION</scope>
</reference>
<evidence type="ECO:0000256" key="1">
    <source>
        <dbReference type="ARBA" id="ARBA00004167"/>
    </source>
</evidence>
<evidence type="ECO:0000256" key="4">
    <source>
        <dbReference type="ARBA" id="ARBA00023136"/>
    </source>
</evidence>
<evidence type="ECO:0000256" key="6">
    <source>
        <dbReference type="SAM" id="Phobius"/>
    </source>
</evidence>
<evidence type="ECO:0000256" key="3">
    <source>
        <dbReference type="ARBA" id="ARBA00022989"/>
    </source>
</evidence>
<reference evidence="7" key="2">
    <citation type="submission" date="2025-08" db="UniProtKB">
        <authorList>
            <consortium name="Ensembl"/>
        </authorList>
    </citation>
    <scope>IDENTIFICATION</scope>
</reference>
<feature type="transmembrane region" description="Helical" evidence="6">
    <location>
        <begin position="36"/>
        <end position="56"/>
    </location>
</feature>
<evidence type="ECO:0000313" key="7">
    <source>
        <dbReference type="Ensembl" id="ENSAOCP00000049733.1"/>
    </source>
</evidence>
<accession>A0AAQ5Y7P9</accession>
<organism evidence="7 8">
    <name type="scientific">Amphiprion ocellaris</name>
    <name type="common">Clown anemonefish</name>
    <dbReference type="NCBI Taxonomy" id="80972"/>
    <lineage>
        <taxon>Eukaryota</taxon>
        <taxon>Metazoa</taxon>
        <taxon>Chordata</taxon>
        <taxon>Craniata</taxon>
        <taxon>Vertebrata</taxon>
        <taxon>Euteleostomi</taxon>
        <taxon>Actinopterygii</taxon>
        <taxon>Neopterygii</taxon>
        <taxon>Teleostei</taxon>
        <taxon>Neoteleostei</taxon>
        <taxon>Acanthomorphata</taxon>
        <taxon>Ovalentaria</taxon>
        <taxon>Pomacentridae</taxon>
        <taxon>Amphiprion</taxon>
    </lineage>
</organism>
<sequence>MIFHLFSVNFHSFFFFFFFLTISGPPVPNNRPLPQWGVGLIAVSGFLFLSFVVLLVKKAWTRNGVESVRGNDFVMSNTFKTDVGDNR</sequence>
<dbReference type="Ensembl" id="ENSAOCT00000071478.1">
    <property type="protein sequence ID" value="ENSAOCP00000049733.1"/>
    <property type="gene ID" value="ENSAOCG00000030802.1"/>
</dbReference>
<protein>
    <submittedName>
        <fullName evidence="7">Uncharacterized protein</fullName>
    </submittedName>
</protein>
<dbReference type="Pfam" id="PF15807">
    <property type="entry name" value="MAP17"/>
    <property type="match status" value="1"/>
</dbReference>
<keyword evidence="8" id="KW-1185">Reference proteome</keyword>
<evidence type="ECO:0000313" key="8">
    <source>
        <dbReference type="Proteomes" id="UP001501940"/>
    </source>
</evidence>
<comment type="subcellular location">
    <subcellularLocation>
        <location evidence="1">Membrane</location>
        <topology evidence="1">Single-pass membrane protein</topology>
    </subcellularLocation>
</comment>
<dbReference type="AlphaFoldDB" id="A0AAQ5Y7P9"/>
<feature type="transmembrane region" description="Helical" evidence="6">
    <location>
        <begin position="5"/>
        <end position="24"/>
    </location>
</feature>
<comment type="similarity">
    <text evidence="5">Belongs to the PDZK1-interacting protein 1/SMIM24 family.</text>
</comment>
<keyword evidence="4 6" id="KW-0472">Membrane</keyword>
<proteinExistence type="inferred from homology"/>
<keyword evidence="2 6" id="KW-0812">Transmembrane</keyword>
<evidence type="ECO:0000256" key="5">
    <source>
        <dbReference type="ARBA" id="ARBA00049650"/>
    </source>
</evidence>
<dbReference type="InterPro" id="IPR031627">
    <property type="entry name" value="PDZK1IP1/SMIM24"/>
</dbReference>
<dbReference type="GO" id="GO:0016020">
    <property type="term" value="C:membrane"/>
    <property type="evidence" value="ECO:0007669"/>
    <property type="project" value="UniProtKB-SubCell"/>
</dbReference>
<keyword evidence="3 6" id="KW-1133">Transmembrane helix</keyword>